<dbReference type="AlphaFoldDB" id="A0A392V7L9"/>
<proteinExistence type="predicted"/>
<reference evidence="1 2" key="1">
    <citation type="journal article" date="2018" name="Front. Plant Sci.">
        <title>Red Clover (Trifolium pratense) and Zigzag Clover (T. medium) - A Picture of Genomic Similarities and Differences.</title>
        <authorList>
            <person name="Dluhosova J."/>
            <person name="Istvanek J."/>
            <person name="Nedelnik J."/>
            <person name="Repkova J."/>
        </authorList>
    </citation>
    <scope>NUCLEOTIDE SEQUENCE [LARGE SCALE GENOMIC DNA]</scope>
    <source>
        <strain evidence="2">cv. 10/8</strain>
        <tissue evidence="1">Leaf</tissue>
    </source>
</reference>
<sequence>VVRRVATFDGGRWCGVVAIELAVLARVC</sequence>
<protein>
    <submittedName>
        <fullName evidence="1">Uncharacterized protein</fullName>
    </submittedName>
</protein>
<feature type="non-terminal residue" evidence="1">
    <location>
        <position position="1"/>
    </location>
</feature>
<name>A0A392V7L9_9FABA</name>
<dbReference type="Proteomes" id="UP000265520">
    <property type="component" value="Unassembled WGS sequence"/>
</dbReference>
<evidence type="ECO:0000313" key="1">
    <source>
        <dbReference type="EMBL" id="MCI83259.1"/>
    </source>
</evidence>
<keyword evidence="2" id="KW-1185">Reference proteome</keyword>
<comment type="caution">
    <text evidence="1">The sequence shown here is derived from an EMBL/GenBank/DDBJ whole genome shotgun (WGS) entry which is preliminary data.</text>
</comment>
<evidence type="ECO:0000313" key="2">
    <source>
        <dbReference type="Proteomes" id="UP000265520"/>
    </source>
</evidence>
<dbReference type="EMBL" id="LXQA011062857">
    <property type="protein sequence ID" value="MCI83259.1"/>
    <property type="molecule type" value="Genomic_DNA"/>
</dbReference>
<accession>A0A392V7L9</accession>
<organism evidence="1 2">
    <name type="scientific">Trifolium medium</name>
    <dbReference type="NCBI Taxonomy" id="97028"/>
    <lineage>
        <taxon>Eukaryota</taxon>
        <taxon>Viridiplantae</taxon>
        <taxon>Streptophyta</taxon>
        <taxon>Embryophyta</taxon>
        <taxon>Tracheophyta</taxon>
        <taxon>Spermatophyta</taxon>
        <taxon>Magnoliopsida</taxon>
        <taxon>eudicotyledons</taxon>
        <taxon>Gunneridae</taxon>
        <taxon>Pentapetalae</taxon>
        <taxon>rosids</taxon>
        <taxon>fabids</taxon>
        <taxon>Fabales</taxon>
        <taxon>Fabaceae</taxon>
        <taxon>Papilionoideae</taxon>
        <taxon>50 kb inversion clade</taxon>
        <taxon>NPAAA clade</taxon>
        <taxon>Hologalegina</taxon>
        <taxon>IRL clade</taxon>
        <taxon>Trifolieae</taxon>
        <taxon>Trifolium</taxon>
    </lineage>
</organism>